<dbReference type="AlphaFoldDB" id="A0A2P7QVX1"/>
<dbReference type="EMBL" id="PXYI01000002">
    <property type="protein sequence ID" value="PSJ42122.1"/>
    <property type="molecule type" value="Genomic_DNA"/>
</dbReference>
<feature type="compositionally biased region" description="Low complexity" evidence="1">
    <location>
        <begin position="125"/>
        <end position="137"/>
    </location>
</feature>
<dbReference type="Proteomes" id="UP000241167">
    <property type="component" value="Unassembled WGS sequence"/>
</dbReference>
<gene>
    <name evidence="2" type="ORF">C7I55_07760</name>
</gene>
<reference evidence="2 3" key="1">
    <citation type="submission" date="2018-03" db="EMBL/GenBank/DDBJ databases">
        <title>The draft genome of Sphingosinicella sp. GL-C-18.</title>
        <authorList>
            <person name="Liu L."/>
            <person name="Li L."/>
            <person name="Liang L."/>
            <person name="Zhang X."/>
            <person name="Wang T."/>
        </authorList>
    </citation>
    <scope>NUCLEOTIDE SEQUENCE [LARGE SCALE GENOMIC DNA]</scope>
    <source>
        <strain evidence="2 3">GL-C-18</strain>
    </source>
</reference>
<protein>
    <submittedName>
        <fullName evidence="2">Uncharacterized protein</fullName>
    </submittedName>
</protein>
<name>A0A2P7QVX1_9SPHN</name>
<comment type="caution">
    <text evidence="2">The sequence shown here is derived from an EMBL/GenBank/DDBJ whole genome shotgun (WGS) entry which is preliminary data.</text>
</comment>
<accession>A0A2P7QVX1</accession>
<proteinExistence type="predicted"/>
<feature type="region of interest" description="Disordered" evidence="1">
    <location>
        <begin position="111"/>
        <end position="144"/>
    </location>
</feature>
<sequence>MLGGASLAGCAGYASDYWKPKNELIAAQLVRFGMSGDAGKCVEGKLTETLTVWELRQLSDLASRLQPGGNNPAAFGPRDFLYVASLVEDADVKPKTEAAVTGCGLDPTGAAASVASPDAPPSPTSTPSTAPIAATPPRSNPAPLAGAEPLWVNLGAAATGQGIAVDATSVTRGPSWRQAWFRLLNSDQGNVVGDIGYLLRIDCPARTITAHSGRKYAPGGALTEQKDYDKPEGPMGIEKGTVIEVAYHALCDDPR</sequence>
<evidence type="ECO:0000313" key="2">
    <source>
        <dbReference type="EMBL" id="PSJ42122.1"/>
    </source>
</evidence>
<evidence type="ECO:0000313" key="3">
    <source>
        <dbReference type="Proteomes" id="UP000241167"/>
    </source>
</evidence>
<keyword evidence="3" id="KW-1185">Reference proteome</keyword>
<evidence type="ECO:0000256" key="1">
    <source>
        <dbReference type="SAM" id="MobiDB-lite"/>
    </source>
</evidence>
<organism evidence="2 3">
    <name type="scientific">Allosphingosinicella deserti</name>
    <dbReference type="NCBI Taxonomy" id="2116704"/>
    <lineage>
        <taxon>Bacteria</taxon>
        <taxon>Pseudomonadati</taxon>
        <taxon>Pseudomonadota</taxon>
        <taxon>Alphaproteobacteria</taxon>
        <taxon>Sphingomonadales</taxon>
        <taxon>Sphingomonadaceae</taxon>
        <taxon>Allosphingosinicella</taxon>
    </lineage>
</organism>